<dbReference type="GO" id="GO:0005886">
    <property type="term" value="C:plasma membrane"/>
    <property type="evidence" value="ECO:0007669"/>
    <property type="project" value="UniProtKB-SubCell"/>
</dbReference>
<feature type="transmembrane region" description="Helical" evidence="7">
    <location>
        <begin position="92"/>
        <end position="115"/>
    </location>
</feature>
<dbReference type="InterPro" id="IPR002528">
    <property type="entry name" value="MATE_fam"/>
</dbReference>
<keyword evidence="4 7" id="KW-0812">Transmembrane</keyword>
<evidence type="ECO:0000256" key="6">
    <source>
        <dbReference type="ARBA" id="ARBA00023136"/>
    </source>
</evidence>
<evidence type="ECO:0000256" key="5">
    <source>
        <dbReference type="ARBA" id="ARBA00022989"/>
    </source>
</evidence>
<dbReference type="GO" id="GO:0015297">
    <property type="term" value="F:antiporter activity"/>
    <property type="evidence" value="ECO:0007669"/>
    <property type="project" value="InterPro"/>
</dbReference>
<feature type="transmembrane region" description="Helical" evidence="7">
    <location>
        <begin position="50"/>
        <end position="71"/>
    </location>
</feature>
<proteinExistence type="predicted"/>
<evidence type="ECO:0000313" key="8">
    <source>
        <dbReference type="EMBL" id="ROR98710.1"/>
    </source>
</evidence>
<dbReference type="PANTHER" id="PTHR43549">
    <property type="entry name" value="MULTIDRUG RESISTANCE PROTEIN YPNP-RELATED"/>
    <property type="match status" value="1"/>
</dbReference>
<keyword evidence="3" id="KW-1003">Cell membrane</keyword>
<dbReference type="PANTHER" id="PTHR43549:SF2">
    <property type="entry name" value="MULTIDRUG RESISTANCE PROTEIN NORM-RELATED"/>
    <property type="match status" value="1"/>
</dbReference>
<evidence type="ECO:0000256" key="7">
    <source>
        <dbReference type="SAM" id="Phobius"/>
    </source>
</evidence>
<evidence type="ECO:0000256" key="1">
    <source>
        <dbReference type="ARBA" id="ARBA00004429"/>
    </source>
</evidence>
<keyword evidence="5 7" id="KW-1133">Transmembrane helix</keyword>
<feature type="transmembrane region" description="Helical" evidence="7">
    <location>
        <begin position="312"/>
        <end position="333"/>
    </location>
</feature>
<dbReference type="InterPro" id="IPR048279">
    <property type="entry name" value="MdtK-like"/>
</dbReference>
<dbReference type="NCBIfam" id="TIGR00797">
    <property type="entry name" value="matE"/>
    <property type="match status" value="1"/>
</dbReference>
<accession>A0A3N2DFX1</accession>
<comment type="caution">
    <text evidence="8">The sequence shown here is derived from an EMBL/GenBank/DDBJ whole genome shotgun (WGS) entry which is preliminary data.</text>
</comment>
<evidence type="ECO:0000313" key="9">
    <source>
        <dbReference type="Proteomes" id="UP000275394"/>
    </source>
</evidence>
<dbReference type="InterPro" id="IPR052031">
    <property type="entry name" value="Membrane_Transporter-Flippase"/>
</dbReference>
<feature type="transmembrane region" description="Helical" evidence="7">
    <location>
        <begin position="410"/>
        <end position="432"/>
    </location>
</feature>
<keyword evidence="2" id="KW-0813">Transport</keyword>
<dbReference type="PIRSF" id="PIRSF006603">
    <property type="entry name" value="DinF"/>
    <property type="match status" value="1"/>
</dbReference>
<keyword evidence="6 7" id="KW-0472">Membrane</keyword>
<evidence type="ECO:0000256" key="2">
    <source>
        <dbReference type="ARBA" id="ARBA00022448"/>
    </source>
</evidence>
<organism evidence="8 9">
    <name type="scientific">Sinobacterium caligoides</name>
    <dbReference type="NCBI Taxonomy" id="933926"/>
    <lineage>
        <taxon>Bacteria</taxon>
        <taxon>Pseudomonadati</taxon>
        <taxon>Pseudomonadota</taxon>
        <taxon>Gammaproteobacteria</taxon>
        <taxon>Cellvibrionales</taxon>
        <taxon>Spongiibacteraceae</taxon>
        <taxon>Sinobacterium</taxon>
    </lineage>
</organism>
<dbReference type="Proteomes" id="UP000275394">
    <property type="component" value="Unassembled WGS sequence"/>
</dbReference>
<feature type="transmembrane region" description="Helical" evidence="7">
    <location>
        <begin position="12"/>
        <end position="30"/>
    </location>
</feature>
<feature type="transmembrane region" description="Helical" evidence="7">
    <location>
        <begin position="195"/>
        <end position="213"/>
    </location>
</feature>
<reference evidence="8 9" key="1">
    <citation type="submission" date="2018-11" db="EMBL/GenBank/DDBJ databases">
        <title>Genomic Encyclopedia of Type Strains, Phase IV (KMG-IV): sequencing the most valuable type-strain genomes for metagenomic binning, comparative biology and taxonomic classification.</title>
        <authorList>
            <person name="Goeker M."/>
        </authorList>
    </citation>
    <scope>NUCLEOTIDE SEQUENCE [LARGE SCALE GENOMIC DNA]</scope>
    <source>
        <strain evidence="8 9">DSM 100316</strain>
    </source>
</reference>
<comment type="subcellular location">
    <subcellularLocation>
        <location evidence="1">Cell inner membrane</location>
        <topology evidence="1">Multi-pass membrane protein</topology>
    </subcellularLocation>
</comment>
<evidence type="ECO:0000256" key="3">
    <source>
        <dbReference type="ARBA" id="ARBA00022475"/>
    </source>
</evidence>
<dbReference type="Pfam" id="PF01554">
    <property type="entry name" value="MatE"/>
    <property type="match status" value="2"/>
</dbReference>
<evidence type="ECO:0000256" key="4">
    <source>
        <dbReference type="ARBA" id="ARBA00022692"/>
    </source>
</evidence>
<feature type="transmembrane region" description="Helical" evidence="7">
    <location>
        <begin position="382"/>
        <end position="404"/>
    </location>
</feature>
<dbReference type="GO" id="GO:0042910">
    <property type="term" value="F:xenobiotic transmembrane transporter activity"/>
    <property type="evidence" value="ECO:0007669"/>
    <property type="project" value="InterPro"/>
</dbReference>
<sequence>MANAKFVTGRPLKHIITMTLASTVGLLMLFTSDLVDMYFLSLLDQRSLVAAIGFAGTLLFFTTAACIGLQVGMGALVAKSLGAGDRQRAGEYCSYVLLYSLVVSVLLTIPIFVFLPELLRFLGASHETLDYAVRYGRILLPATPLLALGMGAAAALRAQGDAKRSMLVTVLGALVNVLLDPLFIFTFGWGLEGAAWASVCSRVALMLLALYWIQSEHRLPRAITFAGFIGSLGTVTAIAGPAMLTSLATPLASSFVVKTMAQYGDEAVAGSAIIGRIVPVAFAAIFALSGAVGPIIGQNAGAALYCRVRRTIIDAMLVNLAYCLFAWMLLFLLRDVLIDSFSATGLAAELIDFYCHYLVLGFVFSGVLFVANAGFNNLGQAYMATVFNFARSLLGVIPFVYWLSALYGPMGVLMGEAAGVLLFAVLAFYMVLRRVRRLELGISKLSAD</sequence>
<dbReference type="EMBL" id="RKHR01000007">
    <property type="protein sequence ID" value="ROR98710.1"/>
    <property type="molecule type" value="Genomic_DNA"/>
</dbReference>
<gene>
    <name evidence="8" type="ORF">EDC56_3446</name>
</gene>
<dbReference type="RefSeq" id="WP_245980734.1">
    <property type="nucleotide sequence ID" value="NZ_RKHR01000007.1"/>
</dbReference>
<feature type="transmembrane region" description="Helical" evidence="7">
    <location>
        <begin position="168"/>
        <end position="189"/>
    </location>
</feature>
<feature type="transmembrane region" description="Helical" evidence="7">
    <location>
        <begin position="225"/>
        <end position="248"/>
    </location>
</feature>
<dbReference type="AlphaFoldDB" id="A0A3N2DFX1"/>
<name>A0A3N2DFX1_9GAMM</name>
<feature type="transmembrane region" description="Helical" evidence="7">
    <location>
        <begin position="268"/>
        <end position="292"/>
    </location>
</feature>
<keyword evidence="9" id="KW-1185">Reference proteome</keyword>
<feature type="transmembrane region" description="Helical" evidence="7">
    <location>
        <begin position="135"/>
        <end position="156"/>
    </location>
</feature>
<protein>
    <submittedName>
        <fullName evidence="8">Putative MATE family efflux protein</fullName>
    </submittedName>
</protein>
<feature type="transmembrane region" description="Helical" evidence="7">
    <location>
        <begin position="353"/>
        <end position="375"/>
    </location>
</feature>